<dbReference type="EMBL" id="GL945436">
    <property type="protein sequence ID" value="EGO22781.1"/>
    <property type="molecule type" value="Genomic_DNA"/>
</dbReference>
<sequence>MPGTMGWPENIPCTVQVLPGCCDLTELQTFLLLKYLETLKTGTFCSRRLVARAGGTVPNKRELEMN</sequence>
<organism>
    <name type="scientific">Serpula lacrymans var. lacrymans (strain S7.9)</name>
    <name type="common">Dry rot fungus</name>
    <dbReference type="NCBI Taxonomy" id="578457"/>
    <lineage>
        <taxon>Eukaryota</taxon>
        <taxon>Fungi</taxon>
        <taxon>Dikarya</taxon>
        <taxon>Basidiomycota</taxon>
        <taxon>Agaricomycotina</taxon>
        <taxon>Agaricomycetes</taxon>
        <taxon>Agaricomycetidae</taxon>
        <taxon>Boletales</taxon>
        <taxon>Coniophorineae</taxon>
        <taxon>Serpulaceae</taxon>
        <taxon>Serpula</taxon>
    </lineage>
</organism>
<evidence type="ECO:0000313" key="1">
    <source>
        <dbReference type="EMBL" id="EGO22781.1"/>
    </source>
</evidence>
<dbReference type="HOGENOM" id="CLU_2832762_0_0_1"/>
<gene>
    <name evidence="1" type="ORF">SERLADRAFT_471192</name>
</gene>
<dbReference type="AlphaFoldDB" id="F8P0U7"/>
<proteinExistence type="predicted"/>
<dbReference type="Proteomes" id="UP000008064">
    <property type="component" value="Unassembled WGS sequence"/>
</dbReference>
<dbReference type="KEGG" id="sla:SERLADRAFT_471192"/>
<accession>F8P0U7</accession>
<reference evidence="1" key="1">
    <citation type="submission" date="2011-04" db="EMBL/GenBank/DDBJ databases">
        <title>Evolution of plant cell wall degrading machinery underlies the functional diversity of forest fungi.</title>
        <authorList>
            <consortium name="US DOE Joint Genome Institute (JGI-PGF)"/>
            <person name="Eastwood D.C."/>
            <person name="Floudas D."/>
            <person name="Binder M."/>
            <person name="Majcherczyk A."/>
            <person name="Schneider P."/>
            <person name="Aerts A."/>
            <person name="Asiegbu F.O."/>
            <person name="Baker S.E."/>
            <person name="Barry K."/>
            <person name="Bendiksby M."/>
            <person name="Blumentritt M."/>
            <person name="Coutinho P.M."/>
            <person name="Cullen D."/>
            <person name="Cullen D."/>
            <person name="Gathman A."/>
            <person name="Goodell B."/>
            <person name="Henrissat B."/>
            <person name="Ihrmark K."/>
            <person name="Kauserud H."/>
            <person name="Kohler A."/>
            <person name="LaButti K."/>
            <person name="Lapidus A."/>
            <person name="Lavin J.L."/>
            <person name="Lee Y.-H."/>
            <person name="Lindquist E."/>
            <person name="Lilly W."/>
            <person name="Lucas S."/>
            <person name="Morin E."/>
            <person name="Murat C."/>
            <person name="Oguiza J.A."/>
            <person name="Park J."/>
            <person name="Pisabarro A.G."/>
            <person name="Riley R."/>
            <person name="Rosling A."/>
            <person name="Salamov A."/>
            <person name="Schmidt O."/>
            <person name="Schmutz J."/>
            <person name="Skrede I."/>
            <person name="Stenlid J."/>
            <person name="Wiebenga A."/>
            <person name="Xie X."/>
            <person name="Kues U."/>
            <person name="Hibbett D.S."/>
            <person name="Hoffmeister D."/>
            <person name="Hogberg N."/>
            <person name="Martin F."/>
            <person name="Grigoriev I.V."/>
            <person name="Watkinson S.C."/>
        </authorList>
    </citation>
    <scope>NUCLEOTIDE SEQUENCE</scope>
    <source>
        <strain evidence="1">S7.9</strain>
    </source>
</reference>
<name>F8P0U7_SERL9</name>
<protein>
    <submittedName>
        <fullName evidence="1">Uncharacterized protein</fullName>
    </submittedName>
</protein>
<dbReference type="GeneID" id="18819893"/>
<dbReference type="RefSeq" id="XP_007320021.1">
    <property type="nucleotide sequence ID" value="XM_007319959.1"/>
</dbReference>